<dbReference type="InterPro" id="IPR000490">
    <property type="entry name" value="Glyco_hydro_17"/>
</dbReference>
<evidence type="ECO:0000256" key="3">
    <source>
        <dbReference type="ARBA" id="ARBA00022512"/>
    </source>
</evidence>
<protein>
    <recommendedName>
        <fullName evidence="10">glucan 1,3-beta-glucosidase</fullName>
        <ecNumber evidence="10">3.2.1.58</ecNumber>
    </recommendedName>
    <alternativeName>
        <fullName evidence="11">Exo-1,3-beta-glucanase</fullName>
    </alternativeName>
</protein>
<dbReference type="Proteomes" id="UP000038010">
    <property type="component" value="Unassembled WGS sequence"/>
</dbReference>
<dbReference type="SUPFAM" id="SSF89562">
    <property type="entry name" value="RraA-like"/>
    <property type="match status" value="1"/>
</dbReference>
<keyword evidence="16" id="KW-1185">Reference proteome</keyword>
<evidence type="ECO:0000256" key="8">
    <source>
        <dbReference type="ARBA" id="ARBA00023295"/>
    </source>
</evidence>
<dbReference type="GO" id="GO:0005975">
    <property type="term" value="P:carbohydrate metabolic process"/>
    <property type="evidence" value="ECO:0007669"/>
    <property type="project" value="InterPro"/>
</dbReference>
<evidence type="ECO:0000256" key="2">
    <source>
        <dbReference type="ARBA" id="ARBA00008773"/>
    </source>
</evidence>
<keyword evidence="5 14" id="KW-0732">Signal</keyword>
<dbReference type="GeneID" id="28734960"/>
<gene>
    <name evidence="15" type="ORF">AB675_3059</name>
</gene>
<keyword evidence="6" id="KW-0378">Hydrolase</keyword>
<evidence type="ECO:0000256" key="10">
    <source>
        <dbReference type="ARBA" id="ARBA00038929"/>
    </source>
</evidence>
<organism evidence="15 16">
    <name type="scientific">Cyphellophora attinorum</name>
    <dbReference type="NCBI Taxonomy" id="1664694"/>
    <lineage>
        <taxon>Eukaryota</taxon>
        <taxon>Fungi</taxon>
        <taxon>Dikarya</taxon>
        <taxon>Ascomycota</taxon>
        <taxon>Pezizomycotina</taxon>
        <taxon>Eurotiomycetes</taxon>
        <taxon>Chaetothyriomycetidae</taxon>
        <taxon>Chaetothyriales</taxon>
        <taxon>Cyphellophoraceae</taxon>
        <taxon>Cyphellophora</taxon>
    </lineage>
</organism>
<evidence type="ECO:0000256" key="13">
    <source>
        <dbReference type="RuleBase" id="RU004335"/>
    </source>
</evidence>
<dbReference type="InterPro" id="IPR050732">
    <property type="entry name" value="Beta-glucan_modifiers"/>
</dbReference>
<name>A0A0N1NYZ8_9EURO</name>
<dbReference type="Gene3D" id="3.50.30.40">
    <property type="entry name" value="Ribonuclease E inhibitor RraA/RraA-like"/>
    <property type="match status" value="1"/>
</dbReference>
<keyword evidence="4" id="KW-0964">Secreted</keyword>
<keyword evidence="12" id="KW-0479">Metal-binding</keyword>
<evidence type="ECO:0000256" key="11">
    <source>
        <dbReference type="ARBA" id="ARBA00041761"/>
    </source>
</evidence>
<dbReference type="GO" id="GO:0009986">
    <property type="term" value="C:cell surface"/>
    <property type="evidence" value="ECO:0007669"/>
    <property type="project" value="TreeGrafter"/>
</dbReference>
<dbReference type="Pfam" id="PF03737">
    <property type="entry name" value="RraA-like"/>
    <property type="match status" value="1"/>
</dbReference>
<dbReference type="STRING" id="1664694.A0A0N1NYZ8"/>
<dbReference type="EC" id="3.2.1.58" evidence="10"/>
<feature type="binding site" evidence="12">
    <location>
        <position position="465"/>
    </location>
    <ligand>
        <name>substrate</name>
    </ligand>
</feature>
<evidence type="ECO:0000313" key="15">
    <source>
        <dbReference type="EMBL" id="KPI37983.1"/>
    </source>
</evidence>
<keyword evidence="3" id="KW-0134">Cell wall</keyword>
<dbReference type="PANTHER" id="PTHR16631">
    <property type="entry name" value="GLUCAN 1,3-BETA-GLUCOSIDASE"/>
    <property type="match status" value="1"/>
</dbReference>
<dbReference type="Gene3D" id="3.20.20.80">
    <property type="entry name" value="Glycosidases"/>
    <property type="match status" value="1"/>
</dbReference>
<evidence type="ECO:0000256" key="5">
    <source>
        <dbReference type="ARBA" id="ARBA00022729"/>
    </source>
</evidence>
<comment type="similarity">
    <text evidence="2 13">Belongs to the glycosyl hydrolase 17 family.</text>
</comment>
<dbReference type="GO" id="GO:0005576">
    <property type="term" value="C:extracellular region"/>
    <property type="evidence" value="ECO:0007669"/>
    <property type="project" value="TreeGrafter"/>
</dbReference>
<dbReference type="PANTHER" id="PTHR16631:SF26">
    <property type="entry name" value="GLUCAN 1,3-BETA-GLUCOSIDASE"/>
    <property type="match status" value="1"/>
</dbReference>
<dbReference type="GO" id="GO:0042973">
    <property type="term" value="F:glucan endo-1,3-beta-D-glucosidase activity"/>
    <property type="evidence" value="ECO:0007669"/>
    <property type="project" value="TreeGrafter"/>
</dbReference>
<proteinExistence type="inferred from homology"/>
<evidence type="ECO:0000256" key="6">
    <source>
        <dbReference type="ARBA" id="ARBA00022801"/>
    </source>
</evidence>
<dbReference type="VEuPathDB" id="FungiDB:AB675_3059"/>
<dbReference type="GO" id="GO:0046872">
    <property type="term" value="F:metal ion binding"/>
    <property type="evidence" value="ECO:0007669"/>
    <property type="project" value="UniProtKB-KW"/>
</dbReference>
<evidence type="ECO:0000256" key="12">
    <source>
        <dbReference type="PIRSR" id="PIRSR605493-1"/>
    </source>
</evidence>
<feature type="chain" id="PRO_5005879455" description="glucan 1,3-beta-glucosidase" evidence="14">
    <location>
        <begin position="17"/>
        <end position="572"/>
    </location>
</feature>
<dbReference type="InterPro" id="IPR017853">
    <property type="entry name" value="GH"/>
</dbReference>
<dbReference type="Pfam" id="PF00332">
    <property type="entry name" value="Glyco_hydro_17"/>
    <property type="match status" value="1"/>
</dbReference>
<accession>A0A0N1NYZ8</accession>
<keyword evidence="8" id="KW-0326">Glycosidase</keyword>
<dbReference type="InterPro" id="IPR005493">
    <property type="entry name" value="RraA/RraA-like"/>
</dbReference>
<evidence type="ECO:0000256" key="1">
    <source>
        <dbReference type="ARBA" id="ARBA00004191"/>
    </source>
</evidence>
<dbReference type="GO" id="GO:0071555">
    <property type="term" value="P:cell wall organization"/>
    <property type="evidence" value="ECO:0007669"/>
    <property type="project" value="TreeGrafter"/>
</dbReference>
<comment type="caution">
    <text evidence="15">The sequence shown here is derived from an EMBL/GenBank/DDBJ whole genome shotgun (WGS) entry which is preliminary data.</text>
</comment>
<dbReference type="InterPro" id="IPR036704">
    <property type="entry name" value="RraA/RraA-like_sf"/>
</dbReference>
<dbReference type="GO" id="GO:0004338">
    <property type="term" value="F:glucan exo-1,3-beta-glucosidase activity"/>
    <property type="evidence" value="ECO:0007669"/>
    <property type="project" value="UniProtKB-EC"/>
</dbReference>
<comment type="subcellular location">
    <subcellularLocation>
        <location evidence="1">Secreted</location>
        <location evidence="1">Cell wall</location>
    </subcellularLocation>
</comment>
<comment type="catalytic activity">
    <reaction evidence="9">
        <text>Successive hydrolysis of beta-D-glucose units from the non-reducing ends of (1-&gt;3)-beta-D-glucans, releasing alpha-glucose.</text>
        <dbReference type="EC" id="3.2.1.58"/>
    </reaction>
</comment>
<evidence type="ECO:0000256" key="9">
    <source>
        <dbReference type="ARBA" id="ARBA00036824"/>
    </source>
</evidence>
<feature type="binding site" evidence="12">
    <location>
        <begin position="443"/>
        <end position="446"/>
    </location>
    <ligand>
        <name>substrate</name>
    </ligand>
</feature>
<keyword evidence="12" id="KW-0460">Magnesium</keyword>
<dbReference type="AlphaFoldDB" id="A0A0N1NYZ8"/>
<evidence type="ECO:0000256" key="4">
    <source>
        <dbReference type="ARBA" id="ARBA00022525"/>
    </source>
</evidence>
<dbReference type="GO" id="GO:0009277">
    <property type="term" value="C:fungal-type cell wall"/>
    <property type="evidence" value="ECO:0007669"/>
    <property type="project" value="TreeGrafter"/>
</dbReference>
<dbReference type="EMBL" id="LFJN01000021">
    <property type="protein sequence ID" value="KPI37983.1"/>
    <property type="molecule type" value="Genomic_DNA"/>
</dbReference>
<feature type="binding site" evidence="12">
    <location>
        <position position="466"/>
    </location>
    <ligand>
        <name>Mg(2+)</name>
        <dbReference type="ChEBI" id="CHEBI:18420"/>
    </ligand>
</feature>
<reference evidence="15 16" key="1">
    <citation type="submission" date="2015-06" db="EMBL/GenBank/DDBJ databases">
        <title>Draft genome of the ant-associated black yeast Phialophora attae CBS 131958.</title>
        <authorList>
            <person name="Moreno L.F."/>
            <person name="Stielow B.J."/>
            <person name="de Hoog S."/>
            <person name="Vicente V.A."/>
            <person name="Weiss V.A."/>
            <person name="de Vries M."/>
            <person name="Cruz L.M."/>
            <person name="Souza E.M."/>
        </authorList>
    </citation>
    <scope>NUCLEOTIDE SEQUENCE [LARGE SCALE GENOMIC DNA]</scope>
    <source>
        <strain evidence="15 16">CBS 131958</strain>
    </source>
</reference>
<feature type="signal peptide" evidence="14">
    <location>
        <begin position="1"/>
        <end position="16"/>
    </location>
</feature>
<dbReference type="OrthoDB" id="1293114at2759"/>
<evidence type="ECO:0000256" key="14">
    <source>
        <dbReference type="SAM" id="SignalP"/>
    </source>
</evidence>
<keyword evidence="7" id="KW-0325">Glycoprotein</keyword>
<comment type="cofactor">
    <cofactor evidence="12">
        <name>Mg(2+)</name>
        <dbReference type="ChEBI" id="CHEBI:18420"/>
    </cofactor>
</comment>
<evidence type="ECO:0000256" key="7">
    <source>
        <dbReference type="ARBA" id="ARBA00023180"/>
    </source>
</evidence>
<dbReference type="SUPFAM" id="SSF51445">
    <property type="entry name" value="(Trans)glycosidases"/>
    <property type="match status" value="1"/>
</dbReference>
<dbReference type="RefSeq" id="XP_017997946.1">
    <property type="nucleotide sequence ID" value="XM_018143080.1"/>
</dbReference>
<evidence type="ECO:0000313" key="16">
    <source>
        <dbReference type="Proteomes" id="UP000038010"/>
    </source>
</evidence>
<sequence>MAALLAVPAAARGLLGFAVGMNKPAGECKTTTDYRLEFQQITAQTDATLVRTYSNADSNGQDCDVVRQILPAAKENGLRVLLGTWPDGGGQSWENEKAALVRANLTQYGETVYGITVGSEGIYRNGRDAKKGYTEAQLIQWIGEMQKLFPTTLIGTADTWSGWSTGRMDNLPLLARTKHRQCTKTYFYTLSQALGHIQNLTNGGEDITFWNGETGWPGNGGTNNGPSVASNSNMHTYWNEVVCGGLAWDIDMFLFEAFDEPQKGEATGDNGQTMNEQYWEDDYSQTTILRHPPRCSSISNTSIHHSHPTTTTITSALSPNTPFLSVTSNSSSASQNVLLNTNPHPTLHRTQPPTPRNPRPVLPMRHLRRLLAIDPSLPQSGFLADITPLTTSSTTTTRIVAPASTLKLIPKSPTPSVPVPEPLPSDHPNAVPKDSHCYAASIGGIMALRMSRNNVRACLISGRARDLSELNAVSLPIWTGKGLSSVATGAEAKVWGRECEIEIGGIKVRPGDVVCLDHGEGVAVVVPRALVEKVVEVVGGLVERDEKVVEAVKAGMSVKEAFGRFRGKDTRA</sequence>